<accession>A0A136M047</accession>
<dbReference type="Proteomes" id="UP000070457">
    <property type="component" value="Unassembled WGS sequence"/>
</dbReference>
<dbReference type="AlphaFoldDB" id="A0A136M047"/>
<proteinExistence type="predicted"/>
<evidence type="ECO:0000313" key="2">
    <source>
        <dbReference type="Proteomes" id="UP000070457"/>
    </source>
</evidence>
<organism evidence="1 2">
    <name type="scientific">candidate division WS6 bacterium OLB20</name>
    <dbReference type="NCBI Taxonomy" id="1617426"/>
    <lineage>
        <taxon>Bacteria</taxon>
        <taxon>Candidatus Dojkabacteria</taxon>
    </lineage>
</organism>
<sequence>MTEAVIPETISIYERDYVRSVKDRYAGIAANAVNYVATLLEGYLISTPEAIAAARAEAHSNLFRAVREHHTASATGKDSYCLHWTDTPLGPALKSQFGLLDDLFAETDSSAQLEGFEFEQPRNTQNRLFYERLKRARAAGYNGPMAEFSPRPEMTQQAYARGYEGNDTILIYRSENGTEHVEQLWFKGAASYEAYRPLLQQLASDPVRSAVCEYSSEPDPLQNMPGILDDIAIMSTSGRVSEDFIDSLRQFASTQRLKTLPPEKVSLLQDFMLLDVQSQVYDSILPIAESEAARLSSSREGWIEIETLEEIAAAIMRQQFRIEQYIKALQGETCTLDSFDSLSRDDQDTMMRQANFVLKGCGFSYAANRQNGSNAGFSPGMEISLRPALMMKRNVPVAAGVSR</sequence>
<evidence type="ECO:0000313" key="1">
    <source>
        <dbReference type="EMBL" id="KXK27262.1"/>
    </source>
</evidence>
<dbReference type="EMBL" id="JYNZ01000002">
    <property type="protein sequence ID" value="KXK27262.1"/>
    <property type="molecule type" value="Genomic_DNA"/>
</dbReference>
<comment type="caution">
    <text evidence="1">The sequence shown here is derived from an EMBL/GenBank/DDBJ whole genome shotgun (WGS) entry which is preliminary data.</text>
</comment>
<protein>
    <submittedName>
        <fullName evidence="1">Uncharacterized protein</fullName>
    </submittedName>
</protein>
<reference evidence="1 2" key="1">
    <citation type="submission" date="2015-02" db="EMBL/GenBank/DDBJ databases">
        <title>Improved understanding of the partial-nitritation anammox process through 23 genomes representing the majority of the microbial community.</title>
        <authorList>
            <person name="Speth D.R."/>
            <person name="In T Zandt M."/>
            <person name="Guerrero Cruz S."/>
            <person name="Jetten M.S."/>
            <person name="Dutilh B.E."/>
        </authorList>
    </citation>
    <scope>NUCLEOTIDE SEQUENCE [LARGE SCALE GENOMIC DNA]</scope>
    <source>
        <strain evidence="1">OLB20</strain>
    </source>
</reference>
<name>A0A136M047_9BACT</name>
<gene>
    <name evidence="1" type="ORF">TR69_WS6001000136</name>
</gene>